<dbReference type="Gene3D" id="3.30.200.20">
    <property type="entry name" value="Phosphorylase Kinase, domain 1"/>
    <property type="match status" value="1"/>
</dbReference>
<dbReference type="CDD" id="cd14014">
    <property type="entry name" value="STKc_PknB_like"/>
    <property type="match status" value="1"/>
</dbReference>
<protein>
    <recommendedName>
        <fullName evidence="1">non-specific serine/threonine protein kinase</fullName>
        <ecNumber evidence="1">2.7.11.1</ecNumber>
    </recommendedName>
</protein>
<accession>A0ABW3E339</accession>
<keyword evidence="11" id="KW-1185">Reference proteome</keyword>
<dbReference type="Pfam" id="PF00069">
    <property type="entry name" value="Pkinase"/>
    <property type="match status" value="1"/>
</dbReference>
<comment type="catalytic activity">
    <reaction evidence="8">
        <text>L-seryl-[protein] + ATP = O-phospho-L-seryl-[protein] + ADP + H(+)</text>
        <dbReference type="Rhea" id="RHEA:17989"/>
        <dbReference type="Rhea" id="RHEA-COMP:9863"/>
        <dbReference type="Rhea" id="RHEA-COMP:11604"/>
        <dbReference type="ChEBI" id="CHEBI:15378"/>
        <dbReference type="ChEBI" id="CHEBI:29999"/>
        <dbReference type="ChEBI" id="CHEBI:30616"/>
        <dbReference type="ChEBI" id="CHEBI:83421"/>
        <dbReference type="ChEBI" id="CHEBI:456216"/>
        <dbReference type="EC" id="2.7.11.1"/>
    </reaction>
</comment>
<organism evidence="10 11">
    <name type="scientific">Streptosporangium algeriense</name>
    <dbReference type="NCBI Taxonomy" id="1682748"/>
    <lineage>
        <taxon>Bacteria</taxon>
        <taxon>Bacillati</taxon>
        <taxon>Actinomycetota</taxon>
        <taxon>Actinomycetes</taxon>
        <taxon>Streptosporangiales</taxon>
        <taxon>Streptosporangiaceae</taxon>
        <taxon>Streptosporangium</taxon>
    </lineage>
</organism>
<dbReference type="Proteomes" id="UP001597024">
    <property type="component" value="Unassembled WGS sequence"/>
</dbReference>
<comment type="caution">
    <text evidence="10">The sequence shown here is derived from an EMBL/GenBank/DDBJ whole genome shotgun (WGS) entry which is preliminary data.</text>
</comment>
<evidence type="ECO:0000256" key="4">
    <source>
        <dbReference type="ARBA" id="ARBA00022741"/>
    </source>
</evidence>
<comment type="catalytic activity">
    <reaction evidence="7">
        <text>L-threonyl-[protein] + ATP = O-phospho-L-threonyl-[protein] + ADP + H(+)</text>
        <dbReference type="Rhea" id="RHEA:46608"/>
        <dbReference type="Rhea" id="RHEA-COMP:11060"/>
        <dbReference type="Rhea" id="RHEA-COMP:11605"/>
        <dbReference type="ChEBI" id="CHEBI:15378"/>
        <dbReference type="ChEBI" id="CHEBI:30013"/>
        <dbReference type="ChEBI" id="CHEBI:30616"/>
        <dbReference type="ChEBI" id="CHEBI:61977"/>
        <dbReference type="ChEBI" id="CHEBI:456216"/>
        <dbReference type="EC" id="2.7.11.1"/>
    </reaction>
</comment>
<dbReference type="SUPFAM" id="SSF56112">
    <property type="entry name" value="Protein kinase-like (PK-like)"/>
    <property type="match status" value="1"/>
</dbReference>
<evidence type="ECO:0000256" key="6">
    <source>
        <dbReference type="ARBA" id="ARBA00022840"/>
    </source>
</evidence>
<evidence type="ECO:0000256" key="5">
    <source>
        <dbReference type="ARBA" id="ARBA00022777"/>
    </source>
</evidence>
<dbReference type="InterPro" id="IPR000719">
    <property type="entry name" value="Prot_kinase_dom"/>
</dbReference>
<sequence length="313" mass="34436">EHGRPCARPGCAGIVGGGHLGQPPLFEGVCSLCRTPYSFRPKLLAGEMVDRYRVLGCLAHGGLGWVYLAWDTRLELHVALKGLIGDGDEHARRVAVRERQILTVLHHPNIVRILNFVTHPDPRSGAATDYIVMEYVDGRPLHRVAAAGDLPVEQVIAYGLGILSAFEYLHGFADTGSGRRGLLYCDMKPDNVLHTGDRVKLIDLGAARWIGDRTSPLVHTRDFQVSQEEIDEHWLTVRSDLHTVGRTLESLLPGGWQDTDAPGAESFLRLLRRATAPFEERFTSAAVLGEQLRGVLGEILSQRDGVPRPEPST</sequence>
<gene>
    <name evidence="10" type="ORF">ACFQ08_38325</name>
</gene>
<keyword evidence="3" id="KW-0808">Transferase</keyword>
<evidence type="ECO:0000313" key="11">
    <source>
        <dbReference type="Proteomes" id="UP001597024"/>
    </source>
</evidence>
<keyword evidence="5 10" id="KW-0418">Kinase</keyword>
<proteinExistence type="predicted"/>
<keyword evidence="2" id="KW-0723">Serine/threonine-protein kinase</keyword>
<evidence type="ECO:0000256" key="7">
    <source>
        <dbReference type="ARBA" id="ARBA00047899"/>
    </source>
</evidence>
<evidence type="ECO:0000313" key="10">
    <source>
        <dbReference type="EMBL" id="MFD0890434.1"/>
    </source>
</evidence>
<keyword evidence="4" id="KW-0547">Nucleotide-binding</keyword>
<dbReference type="PROSITE" id="PS50011">
    <property type="entry name" value="PROTEIN_KINASE_DOM"/>
    <property type="match status" value="1"/>
</dbReference>
<dbReference type="SMART" id="SM00220">
    <property type="entry name" value="S_TKc"/>
    <property type="match status" value="1"/>
</dbReference>
<feature type="domain" description="Protein kinase" evidence="9">
    <location>
        <begin position="52"/>
        <end position="313"/>
    </location>
</feature>
<keyword evidence="6" id="KW-0067">ATP-binding</keyword>
<dbReference type="Gene3D" id="1.10.510.10">
    <property type="entry name" value="Transferase(Phosphotransferase) domain 1"/>
    <property type="match status" value="1"/>
</dbReference>
<dbReference type="EMBL" id="JBHTHX010002438">
    <property type="protein sequence ID" value="MFD0890434.1"/>
    <property type="molecule type" value="Genomic_DNA"/>
</dbReference>
<feature type="non-terminal residue" evidence="10">
    <location>
        <position position="313"/>
    </location>
</feature>
<evidence type="ECO:0000259" key="9">
    <source>
        <dbReference type="PROSITE" id="PS50011"/>
    </source>
</evidence>
<evidence type="ECO:0000256" key="8">
    <source>
        <dbReference type="ARBA" id="ARBA00048679"/>
    </source>
</evidence>
<name>A0ABW3E339_9ACTN</name>
<dbReference type="EC" id="2.7.11.1" evidence="1"/>
<feature type="non-terminal residue" evidence="10">
    <location>
        <position position="1"/>
    </location>
</feature>
<reference evidence="11" key="1">
    <citation type="journal article" date="2019" name="Int. J. Syst. Evol. Microbiol.">
        <title>The Global Catalogue of Microorganisms (GCM) 10K type strain sequencing project: providing services to taxonomists for standard genome sequencing and annotation.</title>
        <authorList>
            <consortium name="The Broad Institute Genomics Platform"/>
            <consortium name="The Broad Institute Genome Sequencing Center for Infectious Disease"/>
            <person name="Wu L."/>
            <person name="Ma J."/>
        </authorList>
    </citation>
    <scope>NUCLEOTIDE SEQUENCE [LARGE SCALE GENOMIC DNA]</scope>
    <source>
        <strain evidence="11">CCUG 62974</strain>
    </source>
</reference>
<evidence type="ECO:0000256" key="3">
    <source>
        <dbReference type="ARBA" id="ARBA00022679"/>
    </source>
</evidence>
<dbReference type="InterPro" id="IPR011009">
    <property type="entry name" value="Kinase-like_dom_sf"/>
</dbReference>
<evidence type="ECO:0000256" key="1">
    <source>
        <dbReference type="ARBA" id="ARBA00012513"/>
    </source>
</evidence>
<dbReference type="GO" id="GO:0016301">
    <property type="term" value="F:kinase activity"/>
    <property type="evidence" value="ECO:0007669"/>
    <property type="project" value="UniProtKB-KW"/>
</dbReference>
<evidence type="ECO:0000256" key="2">
    <source>
        <dbReference type="ARBA" id="ARBA00022527"/>
    </source>
</evidence>
<dbReference type="PANTHER" id="PTHR24363:SF0">
    <property type="entry name" value="SERINE_THREONINE KINASE LIKE DOMAIN CONTAINING 1"/>
    <property type="match status" value="1"/>
</dbReference>
<dbReference type="PANTHER" id="PTHR24363">
    <property type="entry name" value="SERINE/THREONINE PROTEIN KINASE"/>
    <property type="match status" value="1"/>
</dbReference>